<dbReference type="Gene3D" id="3.40.50.720">
    <property type="entry name" value="NAD(P)-binding Rossmann-like Domain"/>
    <property type="match status" value="1"/>
</dbReference>
<accession>A0ABR0WQP2</accession>
<dbReference type="Proteomes" id="UP001318860">
    <property type="component" value="Unassembled WGS sequence"/>
</dbReference>
<dbReference type="SMART" id="SM00829">
    <property type="entry name" value="PKS_ER"/>
    <property type="match status" value="1"/>
</dbReference>
<dbReference type="PANTHER" id="PTHR43205">
    <property type="entry name" value="PROSTAGLANDIN REDUCTASE"/>
    <property type="match status" value="1"/>
</dbReference>
<dbReference type="SUPFAM" id="SSF50129">
    <property type="entry name" value="GroES-like"/>
    <property type="match status" value="1"/>
</dbReference>
<sequence length="377" mass="41567">MAEVRNKYVVKKNHIDGVPNESDFSICEELLSLKLHSHVSNNVVIVKNLYVSIDPYQINRMKPHSSSHIIASTASVVLPGQAIEAGGVGRVVESWHPDFKTGDFVSGLLHWGEYSVVEGGQQLQKLDTTVAIWLLQEANICKAKVFEAVVAFTHLQKFFASHKLLKQVGSSGITAYGGFFQVCKPKKGEKVFVSAASGSVGILVGQYAKLSGCYVVGCAGTKEKVDLLKEKLGFDDAFNYKEEPNLNLALQRYFPEGIDIYFDNVGGEMLEAAVENLKSFGRIAICGVISEYTGTQKRAKLDMVGVIYKRIRIEGFLCVDFVDIYPEFISTTMQHLQTGKLKAIEDISYGVENIPTAFIDLFHGNNIGKKVVKIAQE</sequence>
<proteinExistence type="predicted"/>
<dbReference type="EMBL" id="JABTTQ020000010">
    <property type="protein sequence ID" value="KAK6148380.1"/>
    <property type="molecule type" value="Genomic_DNA"/>
</dbReference>
<gene>
    <name evidence="3" type="ORF">DH2020_019292</name>
</gene>
<dbReference type="PANTHER" id="PTHR43205:SF12">
    <property type="entry name" value="OS06G0602900 PROTEIN"/>
    <property type="match status" value="1"/>
</dbReference>
<dbReference type="InterPro" id="IPR020843">
    <property type="entry name" value="ER"/>
</dbReference>
<dbReference type="Gene3D" id="3.90.180.10">
    <property type="entry name" value="Medium-chain alcohol dehydrogenases, catalytic domain"/>
    <property type="match status" value="1"/>
</dbReference>
<name>A0ABR0WQP2_REHGL</name>
<evidence type="ECO:0000313" key="4">
    <source>
        <dbReference type="Proteomes" id="UP001318860"/>
    </source>
</evidence>
<keyword evidence="4" id="KW-1185">Reference proteome</keyword>
<dbReference type="InterPro" id="IPR045010">
    <property type="entry name" value="MDR_fam"/>
</dbReference>
<evidence type="ECO:0000259" key="2">
    <source>
        <dbReference type="SMART" id="SM00829"/>
    </source>
</evidence>
<dbReference type="Pfam" id="PF00107">
    <property type="entry name" value="ADH_zinc_N"/>
    <property type="match status" value="1"/>
</dbReference>
<dbReference type="InterPro" id="IPR013149">
    <property type="entry name" value="ADH-like_C"/>
</dbReference>
<dbReference type="InterPro" id="IPR036291">
    <property type="entry name" value="NAD(P)-bd_dom_sf"/>
</dbReference>
<comment type="caution">
    <text evidence="3">The sequence shown here is derived from an EMBL/GenBank/DDBJ whole genome shotgun (WGS) entry which is preliminary data.</text>
</comment>
<dbReference type="InterPro" id="IPR011032">
    <property type="entry name" value="GroES-like_sf"/>
</dbReference>
<keyword evidence="1" id="KW-0560">Oxidoreductase</keyword>
<dbReference type="Pfam" id="PF16884">
    <property type="entry name" value="ADH_N_2"/>
    <property type="match status" value="1"/>
</dbReference>
<evidence type="ECO:0000313" key="3">
    <source>
        <dbReference type="EMBL" id="KAK6148380.1"/>
    </source>
</evidence>
<reference evidence="3 4" key="1">
    <citation type="journal article" date="2021" name="Comput. Struct. Biotechnol. J.">
        <title>De novo genome assembly of the potent medicinal plant Rehmannia glutinosa using nanopore technology.</title>
        <authorList>
            <person name="Ma L."/>
            <person name="Dong C."/>
            <person name="Song C."/>
            <person name="Wang X."/>
            <person name="Zheng X."/>
            <person name="Niu Y."/>
            <person name="Chen S."/>
            <person name="Feng W."/>
        </authorList>
    </citation>
    <scope>NUCLEOTIDE SEQUENCE [LARGE SCALE GENOMIC DNA]</scope>
    <source>
        <strain evidence="3">DH-2019</strain>
    </source>
</reference>
<evidence type="ECO:0000256" key="1">
    <source>
        <dbReference type="ARBA" id="ARBA00023002"/>
    </source>
</evidence>
<organism evidence="3 4">
    <name type="scientific">Rehmannia glutinosa</name>
    <name type="common">Chinese foxglove</name>
    <dbReference type="NCBI Taxonomy" id="99300"/>
    <lineage>
        <taxon>Eukaryota</taxon>
        <taxon>Viridiplantae</taxon>
        <taxon>Streptophyta</taxon>
        <taxon>Embryophyta</taxon>
        <taxon>Tracheophyta</taxon>
        <taxon>Spermatophyta</taxon>
        <taxon>Magnoliopsida</taxon>
        <taxon>eudicotyledons</taxon>
        <taxon>Gunneridae</taxon>
        <taxon>Pentapetalae</taxon>
        <taxon>asterids</taxon>
        <taxon>lamiids</taxon>
        <taxon>Lamiales</taxon>
        <taxon>Orobanchaceae</taxon>
        <taxon>Rehmannieae</taxon>
        <taxon>Rehmannia</taxon>
    </lineage>
</organism>
<protein>
    <recommendedName>
        <fullName evidence="2">Enoyl reductase (ER) domain-containing protein</fullName>
    </recommendedName>
</protein>
<dbReference type="InterPro" id="IPR041694">
    <property type="entry name" value="ADH_N_2"/>
</dbReference>
<feature type="domain" description="Enoyl reductase (ER)" evidence="2">
    <location>
        <begin position="28"/>
        <end position="372"/>
    </location>
</feature>
<dbReference type="SUPFAM" id="SSF51735">
    <property type="entry name" value="NAD(P)-binding Rossmann-fold domains"/>
    <property type="match status" value="1"/>
</dbReference>